<sequence>MPSDIITSNFSSTNTIYDKINHDRAAGVVRDKKQTTAKINPHSVPEKLSKNPTDKFVKNNRNTKQISPLQQLTYSTVALAENLYGTLGFGFGLMYLRQFVNGKLLIGNIYKHYTNKIKDNDLMAKLALKMRKENGLESKVPIYTGAAGEAYFSSSGGFQKIVVGNDSFSALFHELGHAIIENKTKILKSFQKNRNLDAYGAITLYMLLESAKYTNRTKKSAQNNSLDDIQTKTIDFFIKYSEILPILIYSPELVSELGATGYGLKFLKKEVKEGSIGKNIFKNIRNSYAAAFATYLFIPLSLILMSAVNRATYNKKLSQKQRLNNTGSSIGLGAAGALTAGGIAYAKNGFYNNKTGYREDVIDEILKSRLNPDYTKETSKIINNMKILSALKNHFNDDKIKLSNVILQEIKFDEAYENYKKLFEKELDKIYDREKRSFISSDKLENGYKALRNDIKKIVNGKALKKAKTVAVPAGFCSAYLSFILGRLIMKTPFDKTKKTPQK</sequence>
<feature type="transmembrane region" description="Helical" evidence="1">
    <location>
        <begin position="288"/>
        <end position="308"/>
    </location>
</feature>
<name>A0A9D9DRC7_9BACT</name>
<accession>A0A9D9DRC7</accession>
<dbReference type="AlphaFoldDB" id="A0A9D9DRC7"/>
<keyword evidence="1" id="KW-1133">Transmembrane helix</keyword>
<evidence type="ECO:0000256" key="1">
    <source>
        <dbReference type="SAM" id="Phobius"/>
    </source>
</evidence>
<organism evidence="2 3">
    <name type="scientific">Candidatus Scatousia excrementipullorum</name>
    <dbReference type="NCBI Taxonomy" id="2840936"/>
    <lineage>
        <taxon>Bacteria</taxon>
        <taxon>Candidatus Scatousia</taxon>
    </lineage>
</organism>
<reference evidence="2" key="2">
    <citation type="journal article" date="2021" name="PeerJ">
        <title>Extensive microbial diversity within the chicken gut microbiome revealed by metagenomics and culture.</title>
        <authorList>
            <person name="Gilroy R."/>
            <person name="Ravi A."/>
            <person name="Getino M."/>
            <person name="Pursley I."/>
            <person name="Horton D.L."/>
            <person name="Alikhan N.F."/>
            <person name="Baker D."/>
            <person name="Gharbi K."/>
            <person name="Hall N."/>
            <person name="Watson M."/>
            <person name="Adriaenssens E.M."/>
            <person name="Foster-Nyarko E."/>
            <person name="Jarju S."/>
            <person name="Secka A."/>
            <person name="Antonio M."/>
            <person name="Oren A."/>
            <person name="Chaudhuri R.R."/>
            <person name="La Ragione R."/>
            <person name="Hildebrand F."/>
            <person name="Pallen M.J."/>
        </authorList>
    </citation>
    <scope>NUCLEOTIDE SEQUENCE</scope>
    <source>
        <strain evidence="2">10192</strain>
    </source>
</reference>
<dbReference type="Proteomes" id="UP000823632">
    <property type="component" value="Unassembled WGS sequence"/>
</dbReference>
<evidence type="ECO:0000313" key="3">
    <source>
        <dbReference type="Proteomes" id="UP000823632"/>
    </source>
</evidence>
<comment type="caution">
    <text evidence="2">The sequence shown here is derived from an EMBL/GenBank/DDBJ whole genome shotgun (WGS) entry which is preliminary data.</text>
</comment>
<proteinExistence type="predicted"/>
<feature type="transmembrane region" description="Helical" evidence="1">
    <location>
        <begin position="470"/>
        <end position="490"/>
    </location>
</feature>
<keyword evidence="1" id="KW-0812">Transmembrane</keyword>
<protein>
    <submittedName>
        <fullName evidence="2">Uncharacterized protein</fullName>
    </submittedName>
</protein>
<reference evidence="2" key="1">
    <citation type="submission" date="2020-10" db="EMBL/GenBank/DDBJ databases">
        <authorList>
            <person name="Gilroy R."/>
        </authorList>
    </citation>
    <scope>NUCLEOTIDE SEQUENCE</scope>
    <source>
        <strain evidence="2">10192</strain>
    </source>
</reference>
<evidence type="ECO:0000313" key="2">
    <source>
        <dbReference type="EMBL" id="MBO8431430.1"/>
    </source>
</evidence>
<gene>
    <name evidence="2" type="ORF">IAC76_08595</name>
</gene>
<feature type="transmembrane region" description="Helical" evidence="1">
    <location>
        <begin position="329"/>
        <end position="346"/>
    </location>
</feature>
<keyword evidence="1" id="KW-0472">Membrane</keyword>
<dbReference type="EMBL" id="JADIND010000194">
    <property type="protein sequence ID" value="MBO8431430.1"/>
    <property type="molecule type" value="Genomic_DNA"/>
</dbReference>